<protein>
    <submittedName>
        <fullName evidence="2">Uncharacterized protein</fullName>
    </submittedName>
</protein>
<dbReference type="EMBL" id="BK032600">
    <property type="protein sequence ID" value="DAF50704.1"/>
    <property type="molecule type" value="Genomic_DNA"/>
</dbReference>
<evidence type="ECO:0000256" key="1">
    <source>
        <dbReference type="SAM" id="Coils"/>
    </source>
</evidence>
<evidence type="ECO:0000313" key="2">
    <source>
        <dbReference type="EMBL" id="DAF50704.1"/>
    </source>
</evidence>
<organism evidence="2">
    <name type="scientific">Myoviridae sp. ct04y17</name>
    <dbReference type="NCBI Taxonomy" id="2827652"/>
    <lineage>
        <taxon>Viruses</taxon>
        <taxon>Duplodnaviria</taxon>
        <taxon>Heunggongvirae</taxon>
        <taxon>Uroviricota</taxon>
        <taxon>Caudoviricetes</taxon>
    </lineage>
</organism>
<accession>A0A8S5SIE5</accession>
<proteinExistence type="predicted"/>
<keyword evidence="1" id="KW-0175">Coiled coil</keyword>
<name>A0A8S5SIE5_9CAUD</name>
<feature type="coiled-coil region" evidence="1">
    <location>
        <begin position="5"/>
        <end position="39"/>
    </location>
</feature>
<sequence length="67" mass="8176">MYMTKEEFKSKKEIINSKMNELNNEMIKLKKEYIKSNMKYPIGSKVCITTNESKRYAYVKDYRIDFF</sequence>
<reference evidence="2" key="1">
    <citation type="journal article" date="2021" name="Proc. Natl. Acad. Sci. U.S.A.">
        <title>A Catalog of Tens of Thousands of Viruses from Human Metagenomes Reveals Hidden Associations with Chronic Diseases.</title>
        <authorList>
            <person name="Tisza M.J."/>
            <person name="Buck C.B."/>
        </authorList>
    </citation>
    <scope>NUCLEOTIDE SEQUENCE</scope>
    <source>
        <strain evidence="2">Ct04y17</strain>
    </source>
</reference>